<evidence type="ECO:0000313" key="6">
    <source>
        <dbReference type="EMBL" id="PRY36288.1"/>
    </source>
</evidence>
<proteinExistence type="predicted"/>
<dbReference type="InterPro" id="IPR036271">
    <property type="entry name" value="Tet_transcr_reg_TetR-rel_C_sf"/>
</dbReference>
<keyword evidence="7" id="KW-1185">Reference proteome</keyword>
<evidence type="ECO:0000256" key="4">
    <source>
        <dbReference type="PROSITE-ProRule" id="PRU00335"/>
    </source>
</evidence>
<name>A0A2T0SSB2_9PSEU</name>
<dbReference type="Gene3D" id="1.10.357.10">
    <property type="entry name" value="Tetracycline Repressor, domain 2"/>
    <property type="match status" value="1"/>
</dbReference>
<reference evidence="6 7" key="1">
    <citation type="submission" date="2018-03" db="EMBL/GenBank/DDBJ databases">
        <title>Genomic Encyclopedia of Archaeal and Bacterial Type Strains, Phase II (KMG-II): from individual species to whole genera.</title>
        <authorList>
            <person name="Goeker M."/>
        </authorList>
    </citation>
    <scope>NUCLEOTIDE SEQUENCE [LARGE SCALE GENOMIC DNA]</scope>
    <source>
        <strain evidence="6 7">DSM 44720</strain>
    </source>
</reference>
<protein>
    <submittedName>
        <fullName evidence="6">TetR family transcriptional regulator</fullName>
    </submittedName>
</protein>
<evidence type="ECO:0000313" key="7">
    <source>
        <dbReference type="Proteomes" id="UP000239494"/>
    </source>
</evidence>
<dbReference type="InterPro" id="IPR001647">
    <property type="entry name" value="HTH_TetR"/>
</dbReference>
<feature type="DNA-binding region" description="H-T-H motif" evidence="4">
    <location>
        <begin position="21"/>
        <end position="40"/>
    </location>
</feature>
<evidence type="ECO:0000256" key="2">
    <source>
        <dbReference type="ARBA" id="ARBA00023125"/>
    </source>
</evidence>
<evidence type="ECO:0000256" key="3">
    <source>
        <dbReference type="ARBA" id="ARBA00023163"/>
    </source>
</evidence>
<dbReference type="EMBL" id="PVTF01000012">
    <property type="protein sequence ID" value="PRY36288.1"/>
    <property type="molecule type" value="Genomic_DNA"/>
</dbReference>
<gene>
    <name evidence="6" type="ORF">CLV43_112215</name>
</gene>
<feature type="domain" description="HTH tetR-type" evidence="5">
    <location>
        <begin position="1"/>
        <end position="58"/>
    </location>
</feature>
<dbReference type="InterPro" id="IPR025996">
    <property type="entry name" value="MT1864/Rv1816-like_C"/>
</dbReference>
<dbReference type="Proteomes" id="UP000239494">
    <property type="component" value="Unassembled WGS sequence"/>
</dbReference>
<keyword evidence="1" id="KW-0805">Transcription regulation</keyword>
<organism evidence="6 7">
    <name type="scientific">Umezawaea tangerina</name>
    <dbReference type="NCBI Taxonomy" id="84725"/>
    <lineage>
        <taxon>Bacteria</taxon>
        <taxon>Bacillati</taxon>
        <taxon>Actinomycetota</taxon>
        <taxon>Actinomycetes</taxon>
        <taxon>Pseudonocardiales</taxon>
        <taxon>Pseudonocardiaceae</taxon>
        <taxon>Umezawaea</taxon>
    </lineage>
</organism>
<dbReference type="Pfam" id="PF13305">
    <property type="entry name" value="TetR_C_33"/>
    <property type="match status" value="1"/>
</dbReference>
<dbReference type="Pfam" id="PF00440">
    <property type="entry name" value="TetR_N"/>
    <property type="match status" value="1"/>
</dbReference>
<dbReference type="AlphaFoldDB" id="A0A2T0SSB2"/>
<keyword evidence="3" id="KW-0804">Transcription</keyword>
<accession>A0A2T0SSB2</accession>
<keyword evidence="2 4" id="KW-0238">DNA-binding</keyword>
<evidence type="ECO:0000256" key="1">
    <source>
        <dbReference type="ARBA" id="ARBA00023015"/>
    </source>
</evidence>
<dbReference type="GO" id="GO:0003677">
    <property type="term" value="F:DNA binding"/>
    <property type="evidence" value="ECO:0007669"/>
    <property type="project" value="UniProtKB-UniRule"/>
</dbReference>
<dbReference type="SUPFAM" id="SSF48498">
    <property type="entry name" value="Tetracyclin repressor-like, C-terminal domain"/>
    <property type="match status" value="1"/>
</dbReference>
<comment type="caution">
    <text evidence="6">The sequence shown here is derived from an EMBL/GenBank/DDBJ whole genome shotgun (WGS) entry which is preliminary data.</text>
</comment>
<dbReference type="InterPro" id="IPR009057">
    <property type="entry name" value="Homeodomain-like_sf"/>
</dbReference>
<sequence>MADIKRIAREQLAVQGGAALSLRAIARELGIVSSAMYRYVPSRDELLTMLIEDAYNAVGDVAEAADAACERADVVGRWKAIGTAVRAWAVAVPSEYALIYGSPVPGYAAPPDRTITPGTRVTRLLIGVISEADSAYAGPNPVMAPPVREDVRGIRESLGVRGDDDLVARAVLAWTAVFGLISFELFGQFAGGVHDPAAHFDHQLDRLALLVGLA</sequence>
<evidence type="ECO:0000259" key="5">
    <source>
        <dbReference type="PROSITE" id="PS50977"/>
    </source>
</evidence>
<dbReference type="SUPFAM" id="SSF46689">
    <property type="entry name" value="Homeodomain-like"/>
    <property type="match status" value="1"/>
</dbReference>
<dbReference type="PROSITE" id="PS50977">
    <property type="entry name" value="HTH_TETR_2"/>
    <property type="match status" value="1"/>
</dbReference>